<evidence type="ECO:0000313" key="1">
    <source>
        <dbReference type="EMBL" id="KAK6618056.1"/>
    </source>
</evidence>
<name>A0ABR1AEY9_POLSC</name>
<keyword evidence="2" id="KW-1185">Reference proteome</keyword>
<sequence length="124" mass="14045">MSPISEGPTRMGRQTAMPGCASQGTFFLFSRSELPRVEEWVWERPGQVTGFSGFLGLSEIYIGNTHNFEKDLELVRSVHWVHLGCHLTVHPSGYVNLRWHPLARDLSVVVLNTCRFLGSEETEE</sequence>
<reference evidence="1 2" key="1">
    <citation type="submission" date="2023-09" db="EMBL/GenBank/DDBJ databases">
        <title>Genomes of two closely related lineages of the louse Polyplax serrata with different host specificities.</title>
        <authorList>
            <person name="Martinu J."/>
            <person name="Tarabai H."/>
            <person name="Stefka J."/>
            <person name="Hypsa V."/>
        </authorList>
    </citation>
    <scope>NUCLEOTIDE SEQUENCE [LARGE SCALE GENOMIC DNA]</scope>
    <source>
        <strain evidence="1">98ZLc_SE</strain>
    </source>
</reference>
<protein>
    <submittedName>
        <fullName evidence="1">Uncharacterized protein</fullName>
    </submittedName>
</protein>
<proteinExistence type="predicted"/>
<dbReference type="Proteomes" id="UP001359485">
    <property type="component" value="Unassembled WGS sequence"/>
</dbReference>
<evidence type="ECO:0000313" key="2">
    <source>
        <dbReference type="Proteomes" id="UP001359485"/>
    </source>
</evidence>
<gene>
    <name evidence="1" type="ORF">RUM44_002498</name>
</gene>
<organism evidence="1 2">
    <name type="scientific">Polyplax serrata</name>
    <name type="common">Common mouse louse</name>
    <dbReference type="NCBI Taxonomy" id="468196"/>
    <lineage>
        <taxon>Eukaryota</taxon>
        <taxon>Metazoa</taxon>
        <taxon>Ecdysozoa</taxon>
        <taxon>Arthropoda</taxon>
        <taxon>Hexapoda</taxon>
        <taxon>Insecta</taxon>
        <taxon>Pterygota</taxon>
        <taxon>Neoptera</taxon>
        <taxon>Paraneoptera</taxon>
        <taxon>Psocodea</taxon>
        <taxon>Troctomorpha</taxon>
        <taxon>Phthiraptera</taxon>
        <taxon>Anoplura</taxon>
        <taxon>Polyplacidae</taxon>
        <taxon>Polyplax</taxon>
    </lineage>
</organism>
<accession>A0ABR1AEY9</accession>
<comment type="caution">
    <text evidence="1">The sequence shown here is derived from an EMBL/GenBank/DDBJ whole genome shotgun (WGS) entry which is preliminary data.</text>
</comment>
<dbReference type="EMBL" id="JAWJWF010000050">
    <property type="protein sequence ID" value="KAK6618056.1"/>
    <property type="molecule type" value="Genomic_DNA"/>
</dbReference>